<dbReference type="RefSeq" id="WP_346148596.1">
    <property type="nucleotide sequence ID" value="NZ_BAAAUA010000051.1"/>
</dbReference>
<accession>A0ABW0VJW1</accession>
<feature type="transmembrane region" description="Helical" evidence="1">
    <location>
        <begin position="46"/>
        <end position="64"/>
    </location>
</feature>
<organism evidence="2 3">
    <name type="scientific">Kitasatospora cinereorecta</name>
    <dbReference type="NCBI Taxonomy" id="285560"/>
    <lineage>
        <taxon>Bacteria</taxon>
        <taxon>Bacillati</taxon>
        <taxon>Actinomycetota</taxon>
        <taxon>Actinomycetes</taxon>
        <taxon>Kitasatosporales</taxon>
        <taxon>Streptomycetaceae</taxon>
        <taxon>Kitasatospora</taxon>
    </lineage>
</organism>
<evidence type="ECO:0000313" key="3">
    <source>
        <dbReference type="Proteomes" id="UP001596066"/>
    </source>
</evidence>
<keyword evidence="3" id="KW-1185">Reference proteome</keyword>
<gene>
    <name evidence="2" type="ORF">ACFPZF_30345</name>
</gene>
<comment type="caution">
    <text evidence="2">The sequence shown here is derived from an EMBL/GenBank/DDBJ whole genome shotgun (WGS) entry which is preliminary data.</text>
</comment>
<sequence length="67" mass="6775">MDHDGQPRRPERGRDWLAEPPALAGAALLPLAGGGIGWRVQDVPGATAGALIGLVAAVALAVLVERG</sequence>
<feature type="transmembrane region" description="Helical" evidence="1">
    <location>
        <begin position="21"/>
        <end position="40"/>
    </location>
</feature>
<evidence type="ECO:0000256" key="1">
    <source>
        <dbReference type="SAM" id="Phobius"/>
    </source>
</evidence>
<keyword evidence="1" id="KW-0472">Membrane</keyword>
<keyword evidence="1" id="KW-1133">Transmembrane helix</keyword>
<protein>
    <submittedName>
        <fullName evidence="2">Uncharacterized protein</fullName>
    </submittedName>
</protein>
<dbReference type="EMBL" id="JBHSOC010000076">
    <property type="protein sequence ID" value="MFC5645633.1"/>
    <property type="molecule type" value="Genomic_DNA"/>
</dbReference>
<reference evidence="3" key="1">
    <citation type="journal article" date="2019" name="Int. J. Syst. Evol. Microbiol.">
        <title>The Global Catalogue of Microorganisms (GCM) 10K type strain sequencing project: providing services to taxonomists for standard genome sequencing and annotation.</title>
        <authorList>
            <consortium name="The Broad Institute Genomics Platform"/>
            <consortium name="The Broad Institute Genome Sequencing Center for Infectious Disease"/>
            <person name="Wu L."/>
            <person name="Ma J."/>
        </authorList>
    </citation>
    <scope>NUCLEOTIDE SEQUENCE [LARGE SCALE GENOMIC DNA]</scope>
    <source>
        <strain evidence="3">CGMCC 4.1622</strain>
    </source>
</reference>
<proteinExistence type="predicted"/>
<keyword evidence="1" id="KW-0812">Transmembrane</keyword>
<name>A0ABW0VJW1_9ACTN</name>
<dbReference type="Proteomes" id="UP001596066">
    <property type="component" value="Unassembled WGS sequence"/>
</dbReference>
<evidence type="ECO:0000313" key="2">
    <source>
        <dbReference type="EMBL" id="MFC5645633.1"/>
    </source>
</evidence>